<keyword evidence="2" id="KW-1185">Reference proteome</keyword>
<proteinExistence type="predicted"/>
<dbReference type="GeneID" id="111115799"/>
<dbReference type="KEGG" id="cvn:111115799"/>
<feature type="compositionally biased region" description="Polar residues" evidence="1">
    <location>
        <begin position="1"/>
        <end position="20"/>
    </location>
</feature>
<sequence length="275" mass="30775">MTQTEVKNVPMGTTSPQQSLVPHRNIVPQGTNVPETKTLKVPKLRRGQNACVLQETNEGTVSQQNRPDFGPCNKGLMDPLSVCELSVQSATTNEGSADYMQKDEVTNIGSQSVLERAVQSVKTNEKLVPSQKTAPTPQPNKGYKKMYEEPKGQRRRKFSRKCKRKGKNCQHGKPQQKAGETAVKSPSSGSQSEGETESGENDSLEDDDDINHMTPDELFEDFMEKIKSAAKDTDTPRDHYRDLYMFPWISPHQSLFDAGILIPCENFYLDLNLLQ</sequence>
<dbReference type="AlphaFoldDB" id="A0A8B8C3U0"/>
<dbReference type="RefSeq" id="XP_022310368.1">
    <property type="nucleotide sequence ID" value="XM_022454660.1"/>
</dbReference>
<feature type="region of interest" description="Disordered" evidence="1">
    <location>
        <begin position="120"/>
        <end position="213"/>
    </location>
</feature>
<feature type="compositionally biased region" description="Basic residues" evidence="1">
    <location>
        <begin position="153"/>
        <end position="170"/>
    </location>
</feature>
<protein>
    <submittedName>
        <fullName evidence="3">Uncharacterized protein LOC111115799</fullName>
    </submittedName>
</protein>
<evidence type="ECO:0000256" key="1">
    <source>
        <dbReference type="SAM" id="MobiDB-lite"/>
    </source>
</evidence>
<feature type="compositionally biased region" description="Acidic residues" evidence="1">
    <location>
        <begin position="194"/>
        <end position="209"/>
    </location>
</feature>
<gene>
    <name evidence="3" type="primary">LOC111115799</name>
</gene>
<evidence type="ECO:0000313" key="2">
    <source>
        <dbReference type="Proteomes" id="UP000694844"/>
    </source>
</evidence>
<feature type="region of interest" description="Disordered" evidence="1">
    <location>
        <begin position="1"/>
        <end position="33"/>
    </location>
</feature>
<name>A0A8B8C3U0_CRAVI</name>
<dbReference type="Proteomes" id="UP000694844">
    <property type="component" value="Chromosome 9"/>
</dbReference>
<evidence type="ECO:0000313" key="3">
    <source>
        <dbReference type="RefSeq" id="XP_022310368.1"/>
    </source>
</evidence>
<reference evidence="3" key="1">
    <citation type="submission" date="2025-08" db="UniProtKB">
        <authorList>
            <consortium name="RefSeq"/>
        </authorList>
    </citation>
    <scope>IDENTIFICATION</scope>
    <source>
        <tissue evidence="3">Whole sample</tissue>
    </source>
</reference>
<accession>A0A8B8C3U0</accession>
<organism evidence="2 3">
    <name type="scientific">Crassostrea virginica</name>
    <name type="common">Eastern oyster</name>
    <dbReference type="NCBI Taxonomy" id="6565"/>
    <lineage>
        <taxon>Eukaryota</taxon>
        <taxon>Metazoa</taxon>
        <taxon>Spiralia</taxon>
        <taxon>Lophotrochozoa</taxon>
        <taxon>Mollusca</taxon>
        <taxon>Bivalvia</taxon>
        <taxon>Autobranchia</taxon>
        <taxon>Pteriomorphia</taxon>
        <taxon>Ostreida</taxon>
        <taxon>Ostreoidea</taxon>
        <taxon>Ostreidae</taxon>
        <taxon>Crassostrea</taxon>
    </lineage>
</organism>